<dbReference type="Gene3D" id="2.60.40.10">
    <property type="entry name" value="Immunoglobulins"/>
    <property type="match status" value="11"/>
</dbReference>
<evidence type="ECO:0000256" key="1">
    <source>
        <dbReference type="ARBA" id="ARBA00023319"/>
    </source>
</evidence>
<proteinExistence type="predicted"/>
<dbReference type="SUPFAM" id="SSF49313">
    <property type="entry name" value="Cadherin-like"/>
    <property type="match status" value="10"/>
</dbReference>
<dbReference type="InterPro" id="IPR015919">
    <property type="entry name" value="Cadherin-like_sf"/>
</dbReference>
<dbReference type="InterPro" id="IPR018391">
    <property type="entry name" value="PQQ_b-propeller_rpt"/>
</dbReference>
<accession>A0ABY9R9H4</accession>
<dbReference type="PANTHER" id="PTHR10075:SF14">
    <property type="entry name" value="CELL ADHESION MOLECULE DSCAM2-RELATED"/>
    <property type="match status" value="1"/>
</dbReference>
<dbReference type="Gene3D" id="2.60.120.200">
    <property type="match status" value="3"/>
</dbReference>
<feature type="signal peptide" evidence="2">
    <location>
        <begin position="1"/>
        <end position="18"/>
    </location>
</feature>
<evidence type="ECO:0000256" key="2">
    <source>
        <dbReference type="SAM" id="SignalP"/>
    </source>
</evidence>
<dbReference type="SUPFAM" id="SSF49899">
    <property type="entry name" value="Concanavalin A-like lectins/glucanases"/>
    <property type="match status" value="1"/>
</dbReference>
<evidence type="ECO:0000259" key="3">
    <source>
        <dbReference type="Pfam" id="PF09206"/>
    </source>
</evidence>
<feature type="domain" description="Alpha-L-arabinofuranosidase B catalytic" evidence="3">
    <location>
        <begin position="1615"/>
        <end position="1689"/>
    </location>
</feature>
<gene>
    <name evidence="4" type="ORF">RF683_07425</name>
</gene>
<feature type="chain" id="PRO_5047549612" evidence="2">
    <location>
        <begin position="19"/>
        <end position="1883"/>
    </location>
</feature>
<keyword evidence="5" id="KW-1185">Reference proteome</keyword>
<dbReference type="Pfam" id="PF05345">
    <property type="entry name" value="He_PIG"/>
    <property type="match status" value="9"/>
</dbReference>
<feature type="domain" description="Alpha-L-arabinofuranosidase B catalytic" evidence="3">
    <location>
        <begin position="375"/>
        <end position="455"/>
    </location>
</feature>
<dbReference type="InterPro" id="IPR013320">
    <property type="entry name" value="ConA-like_dom_sf"/>
</dbReference>
<dbReference type="InterPro" id="IPR015289">
    <property type="entry name" value="A-L-arabinofuranosidase_B_cat"/>
</dbReference>
<evidence type="ECO:0000313" key="5">
    <source>
        <dbReference type="Proteomes" id="UP001180481"/>
    </source>
</evidence>
<keyword evidence="2" id="KW-0732">Signal</keyword>
<dbReference type="Proteomes" id="UP001180481">
    <property type="component" value="Chromosome"/>
</dbReference>
<keyword evidence="1" id="KW-0393">Immunoglobulin domain</keyword>
<name>A0ABY9R9H4_9FLAO</name>
<dbReference type="InterPro" id="IPR013783">
    <property type="entry name" value="Ig-like_fold"/>
</dbReference>
<dbReference type="Pfam" id="PF09206">
    <property type="entry name" value="ArabFuran-catal"/>
    <property type="match status" value="3"/>
</dbReference>
<dbReference type="RefSeq" id="WP_309531696.1">
    <property type="nucleotide sequence ID" value="NZ_CP133721.1"/>
</dbReference>
<sequence length="1883" mass="191279">MKKIVHIVFLFATLHIFAQVGINTSTPHASSILDITSTTKGFLFPRMTQAQRNAITSPAAGLVVWCSNCGTNGELQVFDGVAWTTATGTTASIPPDVAPSNLTYSGSPYSCFLQTLITPIEAPSYLGGTVTSFSVSPSLPSGLVLNTTTGEITGTPTVLSAATDYTITATNGSGSTTAIINIAVNNAPPPTGLAYSGSPYVFTYGSAITPVAHPTNNGGAVASYSITPSLPAGLTFNTTSGAITGTPTVVSSATNYTVTATNPSGSTTAIISITVNNISPTNLQYTGSPFSYFVQNSITPIAAPTNTGGIVTAYAVSPALPSGLTINTSTGAITGTPTVAVPATNYTITASNATGSTTATINITVNSVLDLTGINNTTANVAYSLRKLSSSYTGAAIRVRRSSDNAEQNIGFDMSGNLDQSALTAFVGSGNGFVTTWYDQSGKGKNVTQTTNANQPKIVSNGTIITRNGKPMMNFESGTSARLVNTSTTSTLPVSMVNVAGVDRVSSSEFNFASIGGSNGLCLRIQNGQFIGIKIGSALVFTNSYASAGQLNVLSVIQTSSTGNMFLNGTQATITAGGSNGVANPSPNITIGAPGDFGASSNDGFLSESIFYSSLLSTTDRQALEANQAAYYGLIPAFTYPSATVATYASAVTINPSGLANTGTFTVSPSLPSGLTINATTGVISGTPTVVSGATTYTVSSTTGLGVGTSTFNLTVNDIAPALTYANTNLVLNDPATISPTITSGMVAATYSITPSLPSGLSLNSNTGVISGTPTAAIPITTFTITATNSGGVATATLNLYVGATANPTNLVYTGSPYAFAVGATITPVSAPTNQGGVPTSYSIAPALPNGLAFDTATGAITGYPTVVTAAADYTVTATNPYGSTTATINIAINEAPPANLQYTGSPYSYYVQNAITPIAAPTNTGGMVTAYSVSPALPSGLVLNTTTGTITGTPAVAVAATDYTITASNVAGSTTTIINITVSPVLDLTGINTTTAVAGFSLRKLNSSYSGAAIRVRRSSDNTEQNIGFDGSGNLDQMALLTFVGSGNGFVTTWYDQSGKGNNVTQTNNAIQPQIVANGSVITRNGKLVMYFQNAYLQRSATTVGVPHTMVNVGGIDNSNESYAAFSAIGTGNGTIIEVDLYGQPGNLVGTKRGAVFMPTNAFLTSLRLNSIIMTQPASAPTEIFFNGTQTTITSGASNGVASPSAVITVGAYGDLAQISSGAFINETIFYTSVLSNTDIQTLEANHLGYYDLIPSFTYPSSTVATYGDSVTINPSGLSNTGMFTVSPALPSGLTINATTGIISGIPTVVSSATTYTVSSTTGLGVGTSTFTLTINDITPALTYANTNLILNDPATISPTITSGMVSATYSITPSLPTGLNLDTNTGVISGTPTTAIPLTTFTITATNSGGVGTATLNLYVGTSASPTNLTYTGSPFAFAVGSTITPINAPTNQGGAPTSYSIAPSLPNGLAFDTATGAITGYPTVVTTAADYTVTATNASGSTTATINIEIIAAQPTNLQYSGSPYVYYMNNTYSIAPPINSGGTPTLYAINPSLPLGLVFNSSTGAISGTPTVISSATTYTITASNGQGSTNTSISIEIYPVLDLANLNITTTASAYSLRKLNSTYTGAAIRVRRSSDNTEQNIGFDGVGNLDQASLLSFVGSGDGFVTVWYDQTRFANNMTQTNVVYQPRIVNAGVIETVNSKPAVYLNTKYMSAGLVAQGYPSTINGVATSKTATSTGLFFAIGSNNGPGIGLGNYVSVGSTDYNLTGIKGGVAYMPTSTAITPNSSAIITLNTLTGGAASTISLNGSSVSINAGSTNNPFTPTGGISIGSNTPQEAPNVMMSNGYVQEAIFISGSLTTLQKQALENNQGAYYGVTIN</sequence>
<dbReference type="SMART" id="SM00564">
    <property type="entry name" value="PQQ"/>
    <property type="match status" value="5"/>
</dbReference>
<evidence type="ECO:0000313" key="4">
    <source>
        <dbReference type="EMBL" id="WMW77319.1"/>
    </source>
</evidence>
<protein>
    <submittedName>
        <fullName evidence="4">Ig domain-containing protein</fullName>
    </submittedName>
</protein>
<dbReference type="EMBL" id="CP133721">
    <property type="protein sequence ID" value="WMW77319.1"/>
    <property type="molecule type" value="Genomic_DNA"/>
</dbReference>
<reference evidence="4" key="1">
    <citation type="submission" date="2023-09" db="EMBL/GenBank/DDBJ databases">
        <title>Flavobacterium sp. 20NA77.7 isolated from freshwater.</title>
        <authorList>
            <person name="Le V."/>
            <person name="Ko S.-R."/>
            <person name="Ahn C.-Y."/>
            <person name="Oh H.-M."/>
        </authorList>
    </citation>
    <scope>NUCLEOTIDE SEQUENCE</scope>
    <source>
        <strain evidence="4">20NA77.7</strain>
    </source>
</reference>
<organism evidence="4 5">
    <name type="scientific">Flavobacterium nakdongensis</name>
    <dbReference type="NCBI Taxonomy" id="3073563"/>
    <lineage>
        <taxon>Bacteria</taxon>
        <taxon>Pseudomonadati</taxon>
        <taxon>Bacteroidota</taxon>
        <taxon>Flavobacteriia</taxon>
        <taxon>Flavobacteriales</taxon>
        <taxon>Flavobacteriaceae</taxon>
        <taxon>Flavobacterium</taxon>
    </lineage>
</organism>
<feature type="domain" description="Alpha-L-arabinofuranosidase B catalytic" evidence="3">
    <location>
        <begin position="993"/>
        <end position="1071"/>
    </location>
</feature>
<dbReference type="PANTHER" id="PTHR10075">
    <property type="entry name" value="BASIGIN RELATED"/>
    <property type="match status" value="1"/>
</dbReference>